<organism evidence="2 3">
    <name type="scientific">Urochloa decumbens</name>
    <dbReference type="NCBI Taxonomy" id="240449"/>
    <lineage>
        <taxon>Eukaryota</taxon>
        <taxon>Viridiplantae</taxon>
        <taxon>Streptophyta</taxon>
        <taxon>Embryophyta</taxon>
        <taxon>Tracheophyta</taxon>
        <taxon>Spermatophyta</taxon>
        <taxon>Magnoliopsida</taxon>
        <taxon>Liliopsida</taxon>
        <taxon>Poales</taxon>
        <taxon>Poaceae</taxon>
        <taxon>PACMAD clade</taxon>
        <taxon>Panicoideae</taxon>
        <taxon>Panicodae</taxon>
        <taxon>Paniceae</taxon>
        <taxon>Melinidinae</taxon>
        <taxon>Urochloa</taxon>
    </lineage>
</organism>
<evidence type="ECO:0000259" key="1">
    <source>
        <dbReference type="Pfam" id="PF12274"/>
    </source>
</evidence>
<keyword evidence="3" id="KW-1185">Reference proteome</keyword>
<accession>A0ABC8YEL8</accession>
<dbReference type="PANTHER" id="PTHR34710:SF18">
    <property type="entry name" value="OS05G0522700 PROTEIN"/>
    <property type="match status" value="1"/>
</dbReference>
<dbReference type="AlphaFoldDB" id="A0ABC8YEL8"/>
<dbReference type="Proteomes" id="UP001497457">
    <property type="component" value="Chromosome 16b"/>
</dbReference>
<evidence type="ECO:0000313" key="2">
    <source>
        <dbReference type="EMBL" id="CAL4940687.1"/>
    </source>
</evidence>
<feature type="domain" description="DUF3615" evidence="1">
    <location>
        <begin position="117"/>
        <end position="233"/>
    </location>
</feature>
<gene>
    <name evidence="2" type="ORF">URODEC1_LOCUS32670</name>
</gene>
<proteinExistence type="predicted"/>
<dbReference type="EMBL" id="OZ075126">
    <property type="protein sequence ID" value="CAL4940687.1"/>
    <property type="molecule type" value="Genomic_DNA"/>
</dbReference>
<sequence length="282" mass="32011">MAPDALTVTETEATPLVGVVPAQDAKAPRAAASVEFGFVLTPAGFEAFDRIFPPPPPPAKQSLLSRLARLWRRCLSRFDPSSIPVGQALTEEQMEMVRRHRLPGHFKRLAMDRDVTMACLDYYNLKHPDNKYEPAPGKVYRNAHFHNGNCWTHGNFVARKKQSGWFSFLPAPRTLFFFELAYMNDSNDVVTCTPLVTESYSVLGFPLGFSTRRSGKLDSFCKTCYKRYDVPHPGIQKIFACGHQHVQKVCEMCYLRSRVLHPRPGSFAFGYCDPYRPHPNKH</sequence>
<dbReference type="InterPro" id="IPR022059">
    <property type="entry name" value="DUF3615"/>
</dbReference>
<protein>
    <recommendedName>
        <fullName evidence="1">DUF3615 domain-containing protein</fullName>
    </recommendedName>
</protein>
<evidence type="ECO:0000313" key="3">
    <source>
        <dbReference type="Proteomes" id="UP001497457"/>
    </source>
</evidence>
<name>A0ABC8YEL8_9POAL</name>
<dbReference type="PANTHER" id="PTHR34710">
    <property type="entry name" value="OS03G0834100 PROTEIN"/>
    <property type="match status" value="1"/>
</dbReference>
<reference evidence="2" key="1">
    <citation type="submission" date="2024-10" db="EMBL/GenBank/DDBJ databases">
        <authorList>
            <person name="Ryan C."/>
        </authorList>
    </citation>
    <scope>NUCLEOTIDE SEQUENCE [LARGE SCALE GENOMIC DNA]</scope>
</reference>
<dbReference type="Pfam" id="PF12274">
    <property type="entry name" value="DUF3615"/>
    <property type="match status" value="1"/>
</dbReference>